<dbReference type="PANTHER" id="PTHR22997">
    <property type="entry name" value="PIH1 DOMAIN-CONTAINING PROTEIN 1"/>
    <property type="match status" value="1"/>
</dbReference>
<dbReference type="EMBL" id="HE797105">
    <property type="protein sequence ID" value="CCM03227.1"/>
    <property type="molecule type" value="Genomic_DNA"/>
</dbReference>
<evidence type="ECO:0000259" key="3">
    <source>
        <dbReference type="Pfam" id="PF08190"/>
    </source>
</evidence>
<organism evidence="4 5">
    <name type="scientific">Fibroporia radiculosa</name>
    <dbReference type="NCBI Taxonomy" id="599839"/>
    <lineage>
        <taxon>Eukaryota</taxon>
        <taxon>Fungi</taxon>
        <taxon>Dikarya</taxon>
        <taxon>Basidiomycota</taxon>
        <taxon>Agaricomycotina</taxon>
        <taxon>Agaricomycetes</taxon>
        <taxon>Polyporales</taxon>
        <taxon>Fibroporiaceae</taxon>
        <taxon>Fibroporia</taxon>
    </lineage>
</organism>
<dbReference type="GO" id="GO:0005737">
    <property type="term" value="C:cytoplasm"/>
    <property type="evidence" value="ECO:0007669"/>
    <property type="project" value="TreeGrafter"/>
</dbReference>
<dbReference type="Proteomes" id="UP000006352">
    <property type="component" value="Unassembled WGS sequence"/>
</dbReference>
<feature type="region of interest" description="Disordered" evidence="2">
    <location>
        <begin position="186"/>
        <end position="240"/>
    </location>
</feature>
<comment type="similarity">
    <text evidence="1">Belongs to the PIH1 family.</text>
</comment>
<dbReference type="InterPro" id="IPR050734">
    <property type="entry name" value="PIH1/Kintoun_subfamily"/>
</dbReference>
<dbReference type="InParanoid" id="J4HXD4"/>
<sequence length="344" mass="37903">MQTLRVSLAPSPGFCIKSVSLQDAVCKITPPPPPASSKLEGPSVIHAVPIPKGAKIFVNIAWDRNVPPPPEGSEDVIQRAMLGEDPSDGNDQDWFVPVVVSEPREDRDKAGKPSVVFDCVYNSTLKSRALKDPEFKTFLIELAFQRIEAQHGVLLSRQIGTPNIRSKGELLSRTVLIPAALFPENSPARKTSDSKAESVARKLIEEVDPRPTPPQKSTKDKPDGQDEYPTAATPGPTSLPSPDFLWSRGIEGVHIYVLVPKLTHSRVQSATLDIEPRRIIFHVPDLYALDLNLDMSDAEIGQNAQLSEKTVDQALTLKRQREFDVDRARAQWNVAEGQLIIHDA</sequence>
<feature type="domain" description="PIH1 N-terminal" evidence="3">
    <location>
        <begin position="52"/>
        <end position="171"/>
    </location>
</feature>
<evidence type="ECO:0000313" key="5">
    <source>
        <dbReference type="Proteomes" id="UP000006352"/>
    </source>
</evidence>
<protein>
    <recommendedName>
        <fullName evidence="3">PIH1 N-terminal domain-containing protein</fullName>
    </recommendedName>
</protein>
<name>J4HXD4_9APHY</name>
<feature type="compositionally biased region" description="Basic and acidic residues" evidence="2">
    <location>
        <begin position="190"/>
        <end position="209"/>
    </location>
</feature>
<evidence type="ECO:0000256" key="1">
    <source>
        <dbReference type="ARBA" id="ARBA00008511"/>
    </source>
</evidence>
<keyword evidence="5" id="KW-1185">Reference proteome</keyword>
<gene>
    <name evidence="4" type="ORF">FIBRA_05352</name>
</gene>
<dbReference type="GeneID" id="24098138"/>
<accession>J4HXD4</accession>
<proteinExistence type="inferred from homology"/>
<dbReference type="AlphaFoldDB" id="J4HXD4"/>
<reference evidence="4 5" key="1">
    <citation type="journal article" date="2012" name="Appl. Environ. Microbiol.">
        <title>Short-read sequencing for genomic analysis of the brown rot fungus Fibroporia radiculosa.</title>
        <authorList>
            <person name="Tang J.D."/>
            <person name="Perkins A.D."/>
            <person name="Sonstegard T.S."/>
            <person name="Schroeder S.G."/>
            <person name="Burgess S.C."/>
            <person name="Diehl S.V."/>
        </authorList>
    </citation>
    <scope>NUCLEOTIDE SEQUENCE [LARGE SCALE GENOMIC DNA]</scope>
    <source>
        <strain evidence="4 5">TFFH 294</strain>
    </source>
</reference>
<evidence type="ECO:0000313" key="4">
    <source>
        <dbReference type="EMBL" id="CCM03227.1"/>
    </source>
</evidence>
<dbReference type="OrthoDB" id="5135119at2759"/>
<dbReference type="HOGENOM" id="CLU_050239_0_0_1"/>
<evidence type="ECO:0000256" key="2">
    <source>
        <dbReference type="SAM" id="MobiDB-lite"/>
    </source>
</evidence>
<dbReference type="InterPro" id="IPR012981">
    <property type="entry name" value="PIH1_N"/>
</dbReference>
<dbReference type="Pfam" id="PF08190">
    <property type="entry name" value="PIH1"/>
    <property type="match status" value="1"/>
</dbReference>
<dbReference type="STRING" id="599839.J4HXD4"/>
<dbReference type="RefSeq" id="XP_012182510.1">
    <property type="nucleotide sequence ID" value="XM_012327120.1"/>
</dbReference>
<dbReference type="PANTHER" id="PTHR22997:SF0">
    <property type="entry name" value="PIH1 DOMAIN-CONTAINING PROTEIN 1"/>
    <property type="match status" value="1"/>
</dbReference>